<protein>
    <submittedName>
        <fullName evidence="2">Uncharacterized protein</fullName>
    </submittedName>
</protein>
<name>G3P190_GASAC</name>
<accession>G3P190</accession>
<reference evidence="2" key="1">
    <citation type="submission" date="2006-01" db="EMBL/GenBank/DDBJ databases">
        <authorList>
            <person name="Lindblad-Toh K."/>
            <person name="Mauceli E."/>
            <person name="Grabherr M."/>
            <person name="Chang J.L."/>
            <person name="Lander E.S."/>
        </authorList>
    </citation>
    <scope>NUCLEOTIDE SEQUENCE [LARGE SCALE GENOMIC DNA]</scope>
</reference>
<proteinExistence type="predicted"/>
<feature type="region of interest" description="Disordered" evidence="1">
    <location>
        <begin position="80"/>
        <end position="124"/>
    </location>
</feature>
<dbReference type="Ensembl" id="ENSGACT00000011386.1">
    <property type="protein sequence ID" value="ENSGACP00000011363.1"/>
    <property type="gene ID" value="ENSGACG00000008606.1"/>
</dbReference>
<dbReference type="STRING" id="69293.ENSGACP00000011363"/>
<dbReference type="AlphaFoldDB" id="G3P190"/>
<organism evidence="2">
    <name type="scientific">Gasterosteus aculeatus</name>
    <name type="common">Three-spined stickleback</name>
    <dbReference type="NCBI Taxonomy" id="69293"/>
    <lineage>
        <taxon>Eukaryota</taxon>
        <taxon>Metazoa</taxon>
        <taxon>Chordata</taxon>
        <taxon>Craniata</taxon>
        <taxon>Vertebrata</taxon>
        <taxon>Euteleostomi</taxon>
        <taxon>Actinopterygii</taxon>
        <taxon>Neopterygii</taxon>
        <taxon>Teleostei</taxon>
        <taxon>Neoteleostei</taxon>
        <taxon>Acanthomorphata</taxon>
        <taxon>Eupercaria</taxon>
        <taxon>Perciformes</taxon>
        <taxon>Cottioidei</taxon>
        <taxon>Gasterosteales</taxon>
        <taxon>Gasterosteidae</taxon>
        <taxon>Gasterosteus</taxon>
    </lineage>
</organism>
<feature type="compositionally biased region" description="Basic residues" evidence="1">
    <location>
        <begin position="95"/>
        <end position="109"/>
    </location>
</feature>
<evidence type="ECO:0000256" key="1">
    <source>
        <dbReference type="SAM" id="MobiDB-lite"/>
    </source>
</evidence>
<reference evidence="2" key="2">
    <citation type="submission" date="2024-04" db="UniProtKB">
        <authorList>
            <consortium name="Ensembl"/>
        </authorList>
    </citation>
    <scope>IDENTIFICATION</scope>
</reference>
<sequence length="124" mass="14292">MVNISILRVESPSCIWGRFVQDPGSGTDQYDRLQAQMNLFYKDVTQDLRHLKPTSLEEGQLFLRALILWNILRLPPRLRNHNMSHRPLKEAPGQRSRRNRTARPLRRGFLRGPASAHQVGAADL</sequence>
<dbReference type="Bgee" id="ENSGACG00000008606">
    <property type="expression patterns" value="Expressed in testis"/>
</dbReference>
<dbReference type="InParanoid" id="G3P190"/>
<evidence type="ECO:0000313" key="2">
    <source>
        <dbReference type="Ensembl" id="ENSGACP00000011363.1"/>
    </source>
</evidence>